<dbReference type="RefSeq" id="WP_046355014.1">
    <property type="nucleotide sequence ID" value="NZ_AUXW01000112.1"/>
</dbReference>
<dbReference type="EMBL" id="AUXW01000112">
    <property type="protein sequence ID" value="KKE84724.1"/>
    <property type="molecule type" value="Genomic_DNA"/>
</dbReference>
<reference evidence="1 2" key="1">
    <citation type="journal article" date="2015" name="BMC Genomics">
        <title>Genome mining reveals unlocked bioactive potential of marine Gram-negative bacteria.</title>
        <authorList>
            <person name="Machado H."/>
            <person name="Sonnenschein E.C."/>
            <person name="Melchiorsen J."/>
            <person name="Gram L."/>
        </authorList>
    </citation>
    <scope>NUCLEOTIDE SEQUENCE [LARGE SCALE GENOMIC DNA]</scope>
    <source>
        <strain evidence="1 2">S4054</strain>
    </source>
</reference>
<evidence type="ECO:0000313" key="2">
    <source>
        <dbReference type="Proteomes" id="UP000033434"/>
    </source>
</evidence>
<organism evidence="1 2">
    <name type="scientific">Pseudoalteromonas luteoviolacea S4054</name>
    <dbReference type="NCBI Taxonomy" id="1129367"/>
    <lineage>
        <taxon>Bacteria</taxon>
        <taxon>Pseudomonadati</taxon>
        <taxon>Pseudomonadota</taxon>
        <taxon>Gammaproteobacteria</taxon>
        <taxon>Alteromonadales</taxon>
        <taxon>Pseudoalteromonadaceae</taxon>
        <taxon>Pseudoalteromonas</taxon>
    </lineage>
</organism>
<accession>A0A0F6AH54</accession>
<proteinExistence type="predicted"/>
<dbReference type="Proteomes" id="UP000033434">
    <property type="component" value="Unassembled WGS sequence"/>
</dbReference>
<gene>
    <name evidence="1" type="ORF">N479_00635</name>
</gene>
<sequence>MQEYYFFLRLTHDQCLAYYEGDIEYIQVVEDGGKRIRFPATHIRRFVSSIGVSGRFRLQLDDSNKFIALEKVA</sequence>
<comment type="caution">
    <text evidence="1">The sequence shown here is derived from an EMBL/GenBank/DDBJ whole genome shotgun (WGS) entry which is preliminary data.</text>
</comment>
<name>A0A0F6AH54_9GAMM</name>
<dbReference type="InterPro" id="IPR021363">
    <property type="entry name" value="DUF2835"/>
</dbReference>
<dbReference type="PATRIC" id="fig|1129367.4.peg.1229"/>
<protein>
    <recommendedName>
        <fullName evidence="3">DUF2835 domain-containing protein</fullName>
    </recommendedName>
</protein>
<dbReference type="AlphaFoldDB" id="A0A0F6AH54"/>
<evidence type="ECO:0008006" key="3">
    <source>
        <dbReference type="Google" id="ProtNLM"/>
    </source>
</evidence>
<dbReference type="Pfam" id="PF11197">
    <property type="entry name" value="DUF2835"/>
    <property type="match status" value="1"/>
</dbReference>
<evidence type="ECO:0000313" key="1">
    <source>
        <dbReference type="EMBL" id="KKE84724.1"/>
    </source>
</evidence>